<reference evidence="2 3" key="1">
    <citation type="journal article" date="2012" name="Eukaryot. Cell">
        <title>Draft genome sequence of CBS 2479, the standard type strain of Trichosporon asahii.</title>
        <authorList>
            <person name="Yang R.Y."/>
            <person name="Li H.T."/>
            <person name="Zhu H."/>
            <person name="Zhou G.P."/>
            <person name="Wang M."/>
            <person name="Wang L."/>
        </authorList>
    </citation>
    <scope>NUCLEOTIDE SEQUENCE [LARGE SCALE GENOMIC DNA]</scope>
    <source>
        <strain evidence="3">ATCC 90039 / CBS 2479 / JCM 2466 / KCTC 7840 / NCYC 2677 / UAMH 7654</strain>
    </source>
</reference>
<dbReference type="RefSeq" id="XP_014177266.1">
    <property type="nucleotide sequence ID" value="XM_014321791.1"/>
</dbReference>
<dbReference type="KEGG" id="tasa:A1Q1_04984"/>
<dbReference type="Proteomes" id="UP000002748">
    <property type="component" value="Unassembled WGS sequence"/>
</dbReference>
<organism evidence="2 3">
    <name type="scientific">Trichosporon asahii var. asahii (strain ATCC 90039 / CBS 2479 / JCM 2466 / KCTC 7840 / NBRC 103889/ NCYC 2677 / UAMH 7654)</name>
    <name type="common">Yeast</name>
    <dbReference type="NCBI Taxonomy" id="1186058"/>
    <lineage>
        <taxon>Eukaryota</taxon>
        <taxon>Fungi</taxon>
        <taxon>Dikarya</taxon>
        <taxon>Basidiomycota</taxon>
        <taxon>Agaricomycotina</taxon>
        <taxon>Tremellomycetes</taxon>
        <taxon>Trichosporonales</taxon>
        <taxon>Trichosporonaceae</taxon>
        <taxon>Trichosporon</taxon>
    </lineage>
</organism>
<comment type="caution">
    <text evidence="2">The sequence shown here is derived from an EMBL/GenBank/DDBJ whole genome shotgun (WGS) entry which is preliminary data.</text>
</comment>
<gene>
    <name evidence="2" type="ORF">A1Q1_04984</name>
</gene>
<name>J4U7T5_TRIAS</name>
<sequence>MYLPLLLSLLLPVSLGVAIERDYPMVERRTLNSWLLSAKTGDTLRSSNTVYQIVQPHDAHLAKRQGTGSCPNAQYQQREITHTDPPDWSDKVTIPGSCLECFDSDEECSMDHELSWSVSETISYGMDASLAGDFANDITGNAGFNFGYFWTKGWSGSTTSHCKAHAGEGGTSTVRYLQGKAKTRSRLCRSSCINESCEDWVDGEAIFTIQDEHGLVIEDPGCVTYTDRNQCLNDAKPSE</sequence>
<evidence type="ECO:0000256" key="1">
    <source>
        <dbReference type="SAM" id="SignalP"/>
    </source>
</evidence>
<dbReference type="VEuPathDB" id="FungiDB:A1Q1_04984"/>
<proteinExistence type="predicted"/>
<dbReference type="HOGENOM" id="CLU_1161855_0_0_1"/>
<evidence type="ECO:0000313" key="3">
    <source>
        <dbReference type="Proteomes" id="UP000002748"/>
    </source>
</evidence>
<protein>
    <submittedName>
        <fullName evidence="2">Uncharacterized protein</fullName>
    </submittedName>
</protein>
<feature type="signal peptide" evidence="1">
    <location>
        <begin position="1"/>
        <end position="16"/>
    </location>
</feature>
<feature type="chain" id="PRO_5003780404" evidence="1">
    <location>
        <begin position="17"/>
        <end position="239"/>
    </location>
</feature>
<evidence type="ECO:0000313" key="2">
    <source>
        <dbReference type="EMBL" id="EJT46435.1"/>
    </source>
</evidence>
<keyword evidence="1" id="KW-0732">Signal</keyword>
<dbReference type="AlphaFoldDB" id="J4U7T5"/>
<dbReference type="GeneID" id="25988496"/>
<dbReference type="EMBL" id="ALBS01000294">
    <property type="protein sequence ID" value="EJT46435.1"/>
    <property type="molecule type" value="Genomic_DNA"/>
</dbReference>
<accession>J4U7T5</accession>